<dbReference type="Proteomes" id="UP000245202">
    <property type="component" value="Unassembled WGS sequence"/>
</dbReference>
<comment type="caution">
    <text evidence="2">The sequence shown here is derived from an EMBL/GenBank/DDBJ whole genome shotgun (WGS) entry which is preliminary data.</text>
</comment>
<keyword evidence="1" id="KW-0812">Transmembrane</keyword>
<protein>
    <submittedName>
        <fullName evidence="2">Uncharacterized protein</fullName>
    </submittedName>
</protein>
<feature type="transmembrane region" description="Helical" evidence="1">
    <location>
        <begin position="6"/>
        <end position="26"/>
    </location>
</feature>
<evidence type="ECO:0000313" key="2">
    <source>
        <dbReference type="EMBL" id="GBG08323.1"/>
    </source>
</evidence>
<evidence type="ECO:0000313" key="3">
    <source>
        <dbReference type="Proteomes" id="UP000245202"/>
    </source>
</evidence>
<name>A0A2R5EWX7_9BACL</name>
<evidence type="ECO:0000256" key="1">
    <source>
        <dbReference type="SAM" id="Phobius"/>
    </source>
</evidence>
<proteinExistence type="predicted"/>
<keyword evidence="3" id="KW-1185">Reference proteome</keyword>
<accession>A0A2R5EWX7</accession>
<keyword evidence="1" id="KW-0472">Membrane</keyword>
<reference evidence="2 3" key="1">
    <citation type="submission" date="2017-08" db="EMBL/GenBank/DDBJ databases">
        <title>Substantial Increase in Enzyme Production by Combined Drug-Resistance Mutations in Paenibacillus agaridevorans.</title>
        <authorList>
            <person name="Tanaka Y."/>
            <person name="Funane K."/>
            <person name="Hosaka T."/>
            <person name="Shiwa Y."/>
            <person name="Fujita N."/>
            <person name="Miyazaki T."/>
            <person name="Yoshikawa H."/>
            <person name="Murakami K."/>
            <person name="Kasahara K."/>
            <person name="Inaoka T."/>
            <person name="Hiraga Y."/>
            <person name="Ochi K."/>
        </authorList>
    </citation>
    <scope>NUCLEOTIDE SEQUENCE [LARGE SCALE GENOMIC DNA]</scope>
    <source>
        <strain evidence="2 3">T-3040</strain>
    </source>
</reference>
<dbReference type="EMBL" id="BDQX01000163">
    <property type="protein sequence ID" value="GBG08323.1"/>
    <property type="molecule type" value="Genomic_DNA"/>
</dbReference>
<keyword evidence="1" id="KW-1133">Transmembrane helix</keyword>
<gene>
    <name evidence="2" type="ORF">PAT3040_02902</name>
</gene>
<organism evidence="2 3">
    <name type="scientific">Paenibacillus agaridevorans</name>
    <dbReference type="NCBI Taxonomy" id="171404"/>
    <lineage>
        <taxon>Bacteria</taxon>
        <taxon>Bacillati</taxon>
        <taxon>Bacillota</taxon>
        <taxon>Bacilli</taxon>
        <taxon>Bacillales</taxon>
        <taxon>Paenibacillaceae</taxon>
        <taxon>Paenibacillus</taxon>
    </lineage>
</organism>
<dbReference type="AlphaFoldDB" id="A0A2R5EWX7"/>
<sequence length="74" mass="8616">MSLHAKWMICLLIFIFIAGIAAWSNYRIQMERPNTVNQSPKSEGTYRGLTSPENDISLVNYKPREYVKIVRKAR</sequence>